<reference evidence="1" key="2">
    <citation type="journal article" date="2015" name="Data Brief">
        <title>Shoot transcriptome of the giant reed, Arundo donax.</title>
        <authorList>
            <person name="Barrero R.A."/>
            <person name="Guerrero F.D."/>
            <person name="Moolhuijzen P."/>
            <person name="Goolsby J.A."/>
            <person name="Tidwell J."/>
            <person name="Bellgard S.E."/>
            <person name="Bellgard M.I."/>
        </authorList>
    </citation>
    <scope>NUCLEOTIDE SEQUENCE</scope>
    <source>
        <tissue evidence="1">Shoot tissue taken approximately 20 cm above the soil surface</tissue>
    </source>
</reference>
<dbReference type="EMBL" id="GBRH01262045">
    <property type="protein sequence ID" value="JAD35850.1"/>
    <property type="molecule type" value="Transcribed_RNA"/>
</dbReference>
<proteinExistence type="predicted"/>
<reference evidence="1" key="1">
    <citation type="submission" date="2014-09" db="EMBL/GenBank/DDBJ databases">
        <authorList>
            <person name="Magalhaes I.L.F."/>
            <person name="Oliveira U."/>
            <person name="Santos F.R."/>
            <person name="Vidigal T.H.D.A."/>
            <person name="Brescovit A.D."/>
            <person name="Santos A.J."/>
        </authorList>
    </citation>
    <scope>NUCLEOTIDE SEQUENCE</scope>
    <source>
        <tissue evidence="1">Shoot tissue taken approximately 20 cm above the soil surface</tissue>
    </source>
</reference>
<name>A0A0A8ZGI2_ARUDO</name>
<accession>A0A0A8ZGI2</accession>
<dbReference type="AlphaFoldDB" id="A0A0A8ZGI2"/>
<protein>
    <submittedName>
        <fullName evidence="1">Uncharacterized protein</fullName>
    </submittedName>
</protein>
<organism evidence="1">
    <name type="scientific">Arundo donax</name>
    <name type="common">Giant reed</name>
    <name type="synonym">Donax arundinaceus</name>
    <dbReference type="NCBI Taxonomy" id="35708"/>
    <lineage>
        <taxon>Eukaryota</taxon>
        <taxon>Viridiplantae</taxon>
        <taxon>Streptophyta</taxon>
        <taxon>Embryophyta</taxon>
        <taxon>Tracheophyta</taxon>
        <taxon>Spermatophyta</taxon>
        <taxon>Magnoliopsida</taxon>
        <taxon>Liliopsida</taxon>
        <taxon>Poales</taxon>
        <taxon>Poaceae</taxon>
        <taxon>PACMAD clade</taxon>
        <taxon>Arundinoideae</taxon>
        <taxon>Arundineae</taxon>
        <taxon>Arundo</taxon>
    </lineage>
</organism>
<evidence type="ECO:0000313" key="1">
    <source>
        <dbReference type="EMBL" id="JAD35850.1"/>
    </source>
</evidence>
<sequence length="17" mass="1963">MPDRFVTLFSGLQAYSM</sequence>